<organism evidence="2 3">
    <name type="scientific">Halomonas marinisediminis</name>
    <dbReference type="NCBI Taxonomy" id="2546095"/>
    <lineage>
        <taxon>Bacteria</taxon>
        <taxon>Pseudomonadati</taxon>
        <taxon>Pseudomonadota</taxon>
        <taxon>Gammaproteobacteria</taxon>
        <taxon>Oceanospirillales</taxon>
        <taxon>Halomonadaceae</taxon>
        <taxon>Halomonas</taxon>
    </lineage>
</organism>
<comment type="caution">
    <text evidence="2">The sequence shown here is derived from an EMBL/GenBank/DDBJ whole genome shotgun (WGS) entry which is preliminary data.</text>
</comment>
<reference evidence="2 3" key="1">
    <citation type="submission" date="2019-03" db="EMBL/GenBank/DDBJ databases">
        <title>Halomonas marinisediminis sp. nov., a moderately halophilic bacterium isolated from the Bohai Gulf.</title>
        <authorList>
            <person name="Ji X."/>
        </authorList>
    </citation>
    <scope>NUCLEOTIDE SEQUENCE [LARGE SCALE GENOMIC DNA]</scope>
    <source>
        <strain evidence="2 3">204</strain>
    </source>
</reference>
<dbReference type="RefSeq" id="WP_132042644.1">
    <property type="nucleotide sequence ID" value="NZ_SLTR01000008.1"/>
</dbReference>
<accession>A0ABY2D7E6</accession>
<name>A0ABY2D7E6_9GAMM</name>
<proteinExistence type="predicted"/>
<keyword evidence="3" id="KW-1185">Reference proteome</keyword>
<evidence type="ECO:0000313" key="2">
    <source>
        <dbReference type="EMBL" id="TDB02968.1"/>
    </source>
</evidence>
<evidence type="ECO:0000256" key="1">
    <source>
        <dbReference type="SAM" id="Phobius"/>
    </source>
</evidence>
<protein>
    <submittedName>
        <fullName evidence="2">Uncharacterized protein</fullName>
    </submittedName>
</protein>
<sequence>MKRGIVPGVLTSLAGVALVVWWLSYGTHLPVYRWPAEAFQGLAFFLAWGLGVPEALAYLLAGLAFPAVLIVCFFPGYWAARCLVKRR</sequence>
<evidence type="ECO:0000313" key="3">
    <source>
        <dbReference type="Proteomes" id="UP000294823"/>
    </source>
</evidence>
<keyword evidence="1" id="KW-0812">Transmembrane</keyword>
<gene>
    <name evidence="2" type="ORF">E0702_08090</name>
</gene>
<keyword evidence="1" id="KW-1133">Transmembrane helix</keyword>
<dbReference type="EMBL" id="SLTR01000008">
    <property type="protein sequence ID" value="TDB02968.1"/>
    <property type="molecule type" value="Genomic_DNA"/>
</dbReference>
<keyword evidence="1" id="KW-0472">Membrane</keyword>
<dbReference type="Proteomes" id="UP000294823">
    <property type="component" value="Unassembled WGS sequence"/>
</dbReference>
<feature type="transmembrane region" description="Helical" evidence="1">
    <location>
        <begin position="6"/>
        <end position="24"/>
    </location>
</feature>
<feature type="transmembrane region" description="Helical" evidence="1">
    <location>
        <begin position="56"/>
        <end position="80"/>
    </location>
</feature>